<organism evidence="1">
    <name type="scientific">Darwinula stevensoni</name>
    <dbReference type="NCBI Taxonomy" id="69355"/>
    <lineage>
        <taxon>Eukaryota</taxon>
        <taxon>Metazoa</taxon>
        <taxon>Ecdysozoa</taxon>
        <taxon>Arthropoda</taxon>
        <taxon>Crustacea</taxon>
        <taxon>Oligostraca</taxon>
        <taxon>Ostracoda</taxon>
        <taxon>Podocopa</taxon>
        <taxon>Podocopida</taxon>
        <taxon>Darwinulocopina</taxon>
        <taxon>Darwinuloidea</taxon>
        <taxon>Darwinulidae</taxon>
        <taxon>Darwinula</taxon>
    </lineage>
</organism>
<dbReference type="EMBL" id="LR902005">
    <property type="protein sequence ID" value="CAD7249789.1"/>
    <property type="molecule type" value="Genomic_DNA"/>
</dbReference>
<proteinExistence type="predicted"/>
<dbReference type="EMBL" id="CAJPEV010002488">
    <property type="protein sequence ID" value="CAG0897076.1"/>
    <property type="molecule type" value="Genomic_DNA"/>
</dbReference>
<dbReference type="Proteomes" id="UP000677054">
    <property type="component" value="Unassembled WGS sequence"/>
</dbReference>
<reference evidence="1" key="1">
    <citation type="submission" date="2020-11" db="EMBL/GenBank/DDBJ databases">
        <authorList>
            <person name="Tran Van P."/>
        </authorList>
    </citation>
    <scope>NUCLEOTIDE SEQUENCE</scope>
</reference>
<name>A0A7R9FNT3_9CRUS</name>
<sequence length="134" mass="15351">MRGIKEVGFVHSAGYWTITAEEQLWSSTIDPTKKLPDILRELGVMGVCNTDEHCATFQKVTHKLVVADHPRWHGQVYDNLEKALSFFHVCLSEDYTESRRGKLINQFLQLASPFPCSHPLYIIPIHPLHLLNNI</sequence>
<feature type="non-terminal residue" evidence="1">
    <location>
        <position position="134"/>
    </location>
</feature>
<dbReference type="AlphaFoldDB" id="A0A7R9FNT3"/>
<protein>
    <submittedName>
        <fullName evidence="1">Uncharacterized protein</fullName>
    </submittedName>
</protein>
<gene>
    <name evidence="1" type="ORF">DSTB1V02_LOCUS9576</name>
</gene>
<evidence type="ECO:0000313" key="1">
    <source>
        <dbReference type="EMBL" id="CAD7249789.1"/>
    </source>
</evidence>
<keyword evidence="2" id="KW-1185">Reference proteome</keyword>
<accession>A0A7R9FNT3</accession>
<evidence type="ECO:0000313" key="2">
    <source>
        <dbReference type="Proteomes" id="UP000677054"/>
    </source>
</evidence>